<dbReference type="NCBIfam" id="TIGR00797">
    <property type="entry name" value="matE"/>
    <property type="match status" value="1"/>
</dbReference>
<accession>A0A6B0SQ92</accession>
<dbReference type="InterPro" id="IPR002528">
    <property type="entry name" value="MATE_fam"/>
</dbReference>
<keyword evidence="3" id="KW-0050">Antiport</keyword>
<name>A0A6B0SQ92_9EURY</name>
<dbReference type="PIRSF" id="PIRSF006603">
    <property type="entry name" value="DinF"/>
    <property type="match status" value="1"/>
</dbReference>
<evidence type="ECO:0000256" key="5">
    <source>
        <dbReference type="ARBA" id="ARBA00022692"/>
    </source>
</evidence>
<keyword evidence="6 10" id="KW-1133">Transmembrane helix</keyword>
<feature type="transmembrane region" description="Helical" evidence="10">
    <location>
        <begin position="264"/>
        <end position="285"/>
    </location>
</feature>
<evidence type="ECO:0000256" key="1">
    <source>
        <dbReference type="ARBA" id="ARBA00004651"/>
    </source>
</evidence>
<sequence length="477" mass="48516">MFDVSREEITSGRLSRALLYVAAPLVVQQYVIVLQQVVDAFWLGRVSEEAVAAVGLVAPVLALLALGANVALTGSQVLVAQYAGAENDGAARSAAFHAVLVGLTLNLAALGIASVFAADVLALFDPGETVVELGAIYLVVVLAGMVFGAMSDAIEGAFIGWGDSRAALVINVSAVVVNIVLDPFLVVGWGIAGFDGYGIFGAALGTASGYVVGFAMAVTLSVTAFTGFSYTREALTLRLDTLREVLAIGIPKAGQEGGRQTARLLMVAIVSGVGGSAGLAAYTIGMRISTLAFVPAIAVGSAVASVVGQNLGADNPARATRAVWLATGVATAGVTAIGAVQFAIPELIATVFAPQLAGDGLTYTVAYLQILAVGYWAFGVIYPVQGGFNGAGKTDVSMVTTMLQYWVVRLPVAAVGAYVLTLAVPVYAAFWAITLSNVVGAVGVAAYFYYSTDRGLLERAAAAAGADGDAAEAEAAD</sequence>
<feature type="transmembrane region" description="Helical" evidence="10">
    <location>
        <begin position="166"/>
        <end position="191"/>
    </location>
</feature>
<evidence type="ECO:0000256" key="6">
    <source>
        <dbReference type="ARBA" id="ARBA00022989"/>
    </source>
</evidence>
<keyword evidence="5 10" id="KW-0812">Transmembrane</keyword>
<dbReference type="PANTHER" id="PTHR43298">
    <property type="entry name" value="MULTIDRUG RESISTANCE PROTEIN NORM-RELATED"/>
    <property type="match status" value="1"/>
</dbReference>
<feature type="transmembrane region" description="Helical" evidence="10">
    <location>
        <begin position="430"/>
        <end position="450"/>
    </location>
</feature>
<dbReference type="Pfam" id="PF01554">
    <property type="entry name" value="MatE"/>
    <property type="match status" value="2"/>
</dbReference>
<feature type="transmembrane region" description="Helical" evidence="10">
    <location>
        <begin position="17"/>
        <end position="38"/>
    </location>
</feature>
<gene>
    <name evidence="11" type="ORF">GRX66_14470</name>
</gene>
<organism evidence="11 12">
    <name type="scientific">Halobacterium bonnevillei</name>
    <dbReference type="NCBI Taxonomy" id="2692200"/>
    <lineage>
        <taxon>Archaea</taxon>
        <taxon>Methanobacteriati</taxon>
        <taxon>Methanobacteriota</taxon>
        <taxon>Stenosarchaea group</taxon>
        <taxon>Halobacteria</taxon>
        <taxon>Halobacteriales</taxon>
        <taxon>Halobacteriaceae</taxon>
        <taxon>Halobacterium</taxon>
    </lineage>
</organism>
<keyword evidence="12" id="KW-1185">Reference proteome</keyword>
<feature type="transmembrane region" description="Helical" evidence="10">
    <location>
        <begin position="197"/>
        <end position="228"/>
    </location>
</feature>
<evidence type="ECO:0000313" key="12">
    <source>
        <dbReference type="Proteomes" id="UP000471521"/>
    </source>
</evidence>
<dbReference type="GO" id="GO:0006811">
    <property type="term" value="P:monoatomic ion transport"/>
    <property type="evidence" value="ECO:0007669"/>
    <property type="project" value="UniProtKB-KW"/>
</dbReference>
<protein>
    <recommendedName>
        <fullName evidence="9">Multidrug-efflux transporter</fullName>
    </recommendedName>
</protein>
<keyword evidence="4" id="KW-1003">Cell membrane</keyword>
<keyword evidence="7" id="KW-0406">Ion transport</keyword>
<dbReference type="AlphaFoldDB" id="A0A6B0SQ92"/>
<evidence type="ECO:0000256" key="8">
    <source>
        <dbReference type="ARBA" id="ARBA00023136"/>
    </source>
</evidence>
<evidence type="ECO:0000256" key="4">
    <source>
        <dbReference type="ARBA" id="ARBA00022475"/>
    </source>
</evidence>
<feature type="transmembrane region" description="Helical" evidence="10">
    <location>
        <begin position="50"/>
        <end position="73"/>
    </location>
</feature>
<feature type="transmembrane region" description="Helical" evidence="10">
    <location>
        <begin position="364"/>
        <end position="384"/>
    </location>
</feature>
<dbReference type="GO" id="GO:0042910">
    <property type="term" value="F:xenobiotic transmembrane transporter activity"/>
    <property type="evidence" value="ECO:0007669"/>
    <property type="project" value="InterPro"/>
</dbReference>
<dbReference type="OrthoDB" id="214119at2157"/>
<feature type="transmembrane region" description="Helical" evidence="10">
    <location>
        <begin position="323"/>
        <end position="344"/>
    </location>
</feature>
<keyword evidence="2" id="KW-0813">Transport</keyword>
<dbReference type="RefSeq" id="WP_159527193.1">
    <property type="nucleotide sequence ID" value="NZ_WUUU01000147.1"/>
</dbReference>
<dbReference type="EMBL" id="WUUU01000147">
    <property type="protein sequence ID" value="MXR21751.1"/>
    <property type="molecule type" value="Genomic_DNA"/>
</dbReference>
<comment type="caution">
    <text evidence="11">The sequence shown here is derived from an EMBL/GenBank/DDBJ whole genome shotgun (WGS) entry which is preliminary data.</text>
</comment>
<dbReference type="GO" id="GO:0015297">
    <property type="term" value="F:antiporter activity"/>
    <property type="evidence" value="ECO:0007669"/>
    <property type="project" value="UniProtKB-KW"/>
</dbReference>
<dbReference type="InterPro" id="IPR048279">
    <property type="entry name" value="MdtK-like"/>
</dbReference>
<comment type="subcellular location">
    <subcellularLocation>
        <location evidence="1">Cell membrane</location>
        <topology evidence="1">Multi-pass membrane protein</topology>
    </subcellularLocation>
</comment>
<dbReference type="InterPro" id="IPR050222">
    <property type="entry name" value="MATE_MdtK"/>
</dbReference>
<dbReference type="GO" id="GO:0005886">
    <property type="term" value="C:plasma membrane"/>
    <property type="evidence" value="ECO:0007669"/>
    <property type="project" value="UniProtKB-SubCell"/>
</dbReference>
<keyword evidence="8 10" id="KW-0472">Membrane</keyword>
<feature type="transmembrane region" description="Helical" evidence="10">
    <location>
        <begin position="291"/>
        <end position="311"/>
    </location>
</feature>
<evidence type="ECO:0000256" key="3">
    <source>
        <dbReference type="ARBA" id="ARBA00022449"/>
    </source>
</evidence>
<evidence type="ECO:0000313" key="11">
    <source>
        <dbReference type="EMBL" id="MXR21751.1"/>
    </source>
</evidence>
<evidence type="ECO:0000256" key="2">
    <source>
        <dbReference type="ARBA" id="ARBA00022448"/>
    </source>
</evidence>
<feature type="transmembrane region" description="Helical" evidence="10">
    <location>
        <begin position="94"/>
        <end position="123"/>
    </location>
</feature>
<dbReference type="PANTHER" id="PTHR43298:SF2">
    <property type="entry name" value="FMN_FAD EXPORTER YEEO-RELATED"/>
    <property type="match status" value="1"/>
</dbReference>
<feature type="transmembrane region" description="Helical" evidence="10">
    <location>
        <begin position="135"/>
        <end position="154"/>
    </location>
</feature>
<reference evidence="11 12" key="1">
    <citation type="submission" date="2019-12" db="EMBL/GenBank/DDBJ databases">
        <title>Isolation and characterization of three novel carbon monoxide-oxidizing members of Halobacteria from salione crusts and soils.</title>
        <authorList>
            <person name="Myers M.R."/>
            <person name="King G.M."/>
        </authorList>
    </citation>
    <scope>NUCLEOTIDE SEQUENCE [LARGE SCALE GENOMIC DNA]</scope>
    <source>
        <strain evidence="11 12">PCN9</strain>
    </source>
</reference>
<evidence type="ECO:0000256" key="7">
    <source>
        <dbReference type="ARBA" id="ARBA00023065"/>
    </source>
</evidence>
<evidence type="ECO:0000256" key="10">
    <source>
        <dbReference type="SAM" id="Phobius"/>
    </source>
</evidence>
<evidence type="ECO:0000256" key="9">
    <source>
        <dbReference type="ARBA" id="ARBA00031636"/>
    </source>
</evidence>
<feature type="transmembrane region" description="Helical" evidence="10">
    <location>
        <begin position="405"/>
        <end position="424"/>
    </location>
</feature>
<dbReference type="Proteomes" id="UP000471521">
    <property type="component" value="Unassembled WGS sequence"/>
</dbReference>
<proteinExistence type="predicted"/>